<name>A0A4C1T1D7_EUMVA</name>
<dbReference type="Proteomes" id="UP000299102">
    <property type="component" value="Unassembled WGS sequence"/>
</dbReference>
<dbReference type="AlphaFoldDB" id="A0A4C1T1D7"/>
<evidence type="ECO:0000313" key="1">
    <source>
        <dbReference type="EMBL" id="GBP08016.1"/>
    </source>
</evidence>
<gene>
    <name evidence="1" type="ORF">EVAR_78136_1</name>
</gene>
<sequence>MLLYQISYALPRAWQRTCGPLEPQVSMGGDYHLLCFGSPTSCHVNYTRKKKCVCISVHTKSGYLISLRLMDKEEPRLMSRPIAIRIAESGVGPDNGNRMDIDNRIGMKIDSENG</sequence>
<dbReference type="EMBL" id="BGZK01000028">
    <property type="protein sequence ID" value="GBP08016.1"/>
    <property type="molecule type" value="Genomic_DNA"/>
</dbReference>
<evidence type="ECO:0000313" key="2">
    <source>
        <dbReference type="Proteomes" id="UP000299102"/>
    </source>
</evidence>
<reference evidence="1 2" key="1">
    <citation type="journal article" date="2019" name="Commun. Biol.">
        <title>The bagworm genome reveals a unique fibroin gene that provides high tensile strength.</title>
        <authorList>
            <person name="Kono N."/>
            <person name="Nakamura H."/>
            <person name="Ohtoshi R."/>
            <person name="Tomita M."/>
            <person name="Numata K."/>
            <person name="Arakawa K."/>
        </authorList>
    </citation>
    <scope>NUCLEOTIDE SEQUENCE [LARGE SCALE GENOMIC DNA]</scope>
</reference>
<comment type="caution">
    <text evidence="1">The sequence shown here is derived from an EMBL/GenBank/DDBJ whole genome shotgun (WGS) entry which is preliminary data.</text>
</comment>
<accession>A0A4C1T1D7</accession>
<organism evidence="1 2">
    <name type="scientific">Eumeta variegata</name>
    <name type="common">Bagworm moth</name>
    <name type="synonym">Eumeta japonica</name>
    <dbReference type="NCBI Taxonomy" id="151549"/>
    <lineage>
        <taxon>Eukaryota</taxon>
        <taxon>Metazoa</taxon>
        <taxon>Ecdysozoa</taxon>
        <taxon>Arthropoda</taxon>
        <taxon>Hexapoda</taxon>
        <taxon>Insecta</taxon>
        <taxon>Pterygota</taxon>
        <taxon>Neoptera</taxon>
        <taxon>Endopterygota</taxon>
        <taxon>Lepidoptera</taxon>
        <taxon>Glossata</taxon>
        <taxon>Ditrysia</taxon>
        <taxon>Tineoidea</taxon>
        <taxon>Psychidae</taxon>
        <taxon>Oiketicinae</taxon>
        <taxon>Eumeta</taxon>
    </lineage>
</organism>
<proteinExistence type="predicted"/>
<keyword evidence="2" id="KW-1185">Reference proteome</keyword>
<protein>
    <submittedName>
        <fullName evidence="1">Uncharacterized protein</fullName>
    </submittedName>
</protein>